<accession>A0A1B6G7Q5</accession>
<evidence type="ECO:0000313" key="1">
    <source>
        <dbReference type="EMBL" id="JAS58468.1"/>
    </source>
</evidence>
<sequence length="132" mass="15005">FEVFGGVVSWCSKKQNLIALSSTEAEYIALCLAGCELVWIKNLLTEMFVKVKLPVTLYEDNMSCIHQLSKPDHAKQKHVDIKYHYVKELVSKKEIEVIYMSTKDQKADILTKGLEKAQFCKLRTGLGVLPIN</sequence>
<feature type="non-terminal residue" evidence="1">
    <location>
        <position position="1"/>
    </location>
</feature>
<dbReference type="AlphaFoldDB" id="A0A1B6G7Q5"/>
<reference evidence="1" key="1">
    <citation type="submission" date="2015-11" db="EMBL/GenBank/DDBJ databases">
        <title>De novo transcriptome assembly of four potential Pierce s Disease insect vectors from Arizona vineyards.</title>
        <authorList>
            <person name="Tassone E.E."/>
        </authorList>
    </citation>
    <scope>NUCLEOTIDE SEQUENCE</scope>
</reference>
<protein>
    <recommendedName>
        <fullName evidence="2">Reverse transcriptase Ty1/copia-type domain-containing protein</fullName>
    </recommendedName>
</protein>
<proteinExistence type="predicted"/>
<dbReference type="EMBL" id="GECZ01011301">
    <property type="protein sequence ID" value="JAS58468.1"/>
    <property type="molecule type" value="Transcribed_RNA"/>
</dbReference>
<organism evidence="1">
    <name type="scientific">Cuerna arida</name>
    <dbReference type="NCBI Taxonomy" id="1464854"/>
    <lineage>
        <taxon>Eukaryota</taxon>
        <taxon>Metazoa</taxon>
        <taxon>Ecdysozoa</taxon>
        <taxon>Arthropoda</taxon>
        <taxon>Hexapoda</taxon>
        <taxon>Insecta</taxon>
        <taxon>Pterygota</taxon>
        <taxon>Neoptera</taxon>
        <taxon>Paraneoptera</taxon>
        <taxon>Hemiptera</taxon>
        <taxon>Auchenorrhyncha</taxon>
        <taxon>Membracoidea</taxon>
        <taxon>Cicadellidae</taxon>
        <taxon>Cicadellinae</taxon>
        <taxon>Proconiini</taxon>
        <taxon>Cuerna</taxon>
    </lineage>
</organism>
<dbReference type="PANTHER" id="PTHR11439">
    <property type="entry name" value="GAG-POL-RELATED RETROTRANSPOSON"/>
    <property type="match status" value="1"/>
</dbReference>
<dbReference type="PANTHER" id="PTHR11439:SF463">
    <property type="entry name" value="REVERSE TRANSCRIPTASE TY1_COPIA-TYPE DOMAIN-CONTAINING PROTEIN"/>
    <property type="match status" value="1"/>
</dbReference>
<evidence type="ECO:0008006" key="2">
    <source>
        <dbReference type="Google" id="ProtNLM"/>
    </source>
</evidence>
<name>A0A1B6G7Q5_9HEMI</name>
<gene>
    <name evidence="1" type="ORF">g.8789</name>
</gene>
<dbReference type="CDD" id="cd09272">
    <property type="entry name" value="RNase_HI_RT_Ty1"/>
    <property type="match status" value="1"/>
</dbReference>